<dbReference type="PROSITE" id="PS50126">
    <property type="entry name" value="S1"/>
    <property type="match status" value="1"/>
</dbReference>
<feature type="domain" description="S1 motif" evidence="1">
    <location>
        <begin position="9"/>
        <end position="78"/>
    </location>
</feature>
<evidence type="ECO:0000313" key="3">
    <source>
        <dbReference type="Proteomes" id="UP000789707"/>
    </source>
</evidence>
<keyword evidence="3" id="KW-1185">Reference proteome</keyword>
<dbReference type="CDD" id="cd00164">
    <property type="entry name" value="S1_like"/>
    <property type="match status" value="1"/>
</dbReference>
<dbReference type="EMBL" id="CAKKNS010000007">
    <property type="protein sequence ID" value="CAH0417279.1"/>
    <property type="molecule type" value="Genomic_DNA"/>
</dbReference>
<dbReference type="SUPFAM" id="SSF50249">
    <property type="entry name" value="Nucleic acid-binding proteins"/>
    <property type="match status" value="1"/>
</dbReference>
<dbReference type="NCBIfam" id="NF040579">
    <property type="entry name" value="S1_dom_CvfD"/>
    <property type="match status" value="1"/>
</dbReference>
<name>A0ABN8BLV5_9LACO</name>
<proteinExistence type="predicted"/>
<dbReference type="InterPro" id="IPR012340">
    <property type="entry name" value="NA-bd_OB-fold"/>
</dbReference>
<dbReference type="Gene3D" id="2.40.50.140">
    <property type="entry name" value="Nucleic acid-binding proteins"/>
    <property type="match status" value="1"/>
</dbReference>
<accession>A0ABN8BLV5</accession>
<reference evidence="2 3" key="1">
    <citation type="submission" date="2021-11" db="EMBL/GenBank/DDBJ databases">
        <authorList>
            <person name="Depoorter E."/>
        </authorList>
    </citation>
    <scope>NUCLEOTIDE SEQUENCE [LARGE SCALE GENOMIC DNA]</scope>
    <source>
        <strain evidence="2 3">LMG 24289</strain>
    </source>
</reference>
<dbReference type="SMART" id="SM00316">
    <property type="entry name" value="S1"/>
    <property type="match status" value="1"/>
</dbReference>
<dbReference type="Pfam" id="PF00575">
    <property type="entry name" value="S1"/>
    <property type="match status" value="1"/>
</dbReference>
<sequence>MDTLEYRVGMHVRGQVTGIQPYGAFVSLDDEHQGLIHISECKYGFVGDINKLLQIGDVIEVVILDIDEYTQKISLSLRCLAEPQVTNLKKLDNVHQTHKHYWTNRNTVIGFMPIEQNLESWINNGLKDALKIK</sequence>
<dbReference type="InterPro" id="IPR003029">
    <property type="entry name" value="S1_domain"/>
</dbReference>
<dbReference type="Proteomes" id="UP000789707">
    <property type="component" value="Unassembled WGS sequence"/>
</dbReference>
<dbReference type="InterPro" id="IPR050437">
    <property type="entry name" value="Ribos_protein_bS1-like"/>
</dbReference>
<dbReference type="PANTHER" id="PTHR10724">
    <property type="entry name" value="30S RIBOSOMAL PROTEIN S1"/>
    <property type="match status" value="1"/>
</dbReference>
<dbReference type="RefSeq" id="WP_230097305.1">
    <property type="nucleotide sequence ID" value="NZ_CAKKNS010000007.1"/>
</dbReference>
<gene>
    <name evidence="2" type="primary">yugI</name>
    <name evidence="2" type="ORF">WFA24289_01611</name>
</gene>
<evidence type="ECO:0000313" key="2">
    <source>
        <dbReference type="EMBL" id="CAH0417279.1"/>
    </source>
</evidence>
<organism evidence="2 3">
    <name type="scientific">Periweissella fabaria</name>
    <dbReference type="NCBI Taxonomy" id="546157"/>
    <lineage>
        <taxon>Bacteria</taxon>
        <taxon>Bacillati</taxon>
        <taxon>Bacillota</taxon>
        <taxon>Bacilli</taxon>
        <taxon>Lactobacillales</taxon>
        <taxon>Lactobacillaceae</taxon>
        <taxon>Periweissella</taxon>
    </lineage>
</organism>
<comment type="caution">
    <text evidence="2">The sequence shown here is derived from an EMBL/GenBank/DDBJ whole genome shotgun (WGS) entry which is preliminary data.</text>
</comment>
<protein>
    <submittedName>
        <fullName evidence="2">General stress protein 13</fullName>
    </submittedName>
</protein>
<evidence type="ECO:0000259" key="1">
    <source>
        <dbReference type="PROSITE" id="PS50126"/>
    </source>
</evidence>